<sequence length="388" mass="40255">MATITLTRRGRIAGGVCAVAIVMALAVGTRSLNAVVLPGVVALAAGYYQVARLSDPSVRRTGPADGAVGETREVGLRLYGDTLGEPVSPAFPALVSDRLDDGFAGATGTTGTTGETEPIATTAGASGGVSYAVRYRRRGERRLGPVTVTATDVFGLFERRAVIDEVDTALAYPACRPIPAEFRRRLSAPDALGVGRQREEFDRLREYARGDALRDVHWPSTAKRDEIVVKEFAAETDRGRVSIAGETVGDRAGDDGFAGDDRLATATASLAVALLDDGVPVDVALPAGTVAADPGQRGRRTVLELAARTGPGRVAVEDADVRVVADADGARYELGDRTVDFEALTGTPAHGPAERGERAARNAGGAPGARSVPGAPSADRRATEASGR</sequence>
<dbReference type="PANTHER" id="PTHR34351">
    <property type="entry name" value="SLR1927 PROTEIN-RELATED"/>
    <property type="match status" value="1"/>
</dbReference>
<name>M0PG37_9EURY</name>
<keyword evidence="2" id="KW-0812">Transmembrane</keyword>
<dbReference type="Pfam" id="PF01882">
    <property type="entry name" value="DUF58"/>
    <property type="match status" value="1"/>
</dbReference>
<gene>
    <name evidence="4" type="ORF">C461_08509</name>
</gene>
<evidence type="ECO:0000313" key="4">
    <source>
        <dbReference type="EMBL" id="EMA67755.1"/>
    </source>
</evidence>
<keyword evidence="2" id="KW-0472">Membrane</keyword>
<dbReference type="RefSeq" id="WP_008000335.1">
    <property type="nucleotide sequence ID" value="NZ_AOJI01000022.1"/>
</dbReference>
<dbReference type="PATRIC" id="fig|1230454.4.peg.1721"/>
<evidence type="ECO:0000259" key="3">
    <source>
        <dbReference type="Pfam" id="PF01882"/>
    </source>
</evidence>
<dbReference type="AlphaFoldDB" id="M0PG37"/>
<dbReference type="PANTHER" id="PTHR34351:SF1">
    <property type="entry name" value="SLR1927 PROTEIN"/>
    <property type="match status" value="1"/>
</dbReference>
<keyword evidence="2" id="KW-1133">Transmembrane helix</keyword>
<organism evidence="4 5">
    <name type="scientific">Halorubrum aidingense JCM 13560</name>
    <dbReference type="NCBI Taxonomy" id="1230454"/>
    <lineage>
        <taxon>Archaea</taxon>
        <taxon>Methanobacteriati</taxon>
        <taxon>Methanobacteriota</taxon>
        <taxon>Stenosarchaea group</taxon>
        <taxon>Halobacteria</taxon>
        <taxon>Halobacteriales</taxon>
        <taxon>Haloferacaceae</taxon>
        <taxon>Halorubrum</taxon>
    </lineage>
</organism>
<feature type="domain" description="DUF58" evidence="3">
    <location>
        <begin position="204"/>
        <end position="308"/>
    </location>
</feature>
<evidence type="ECO:0000256" key="1">
    <source>
        <dbReference type="SAM" id="MobiDB-lite"/>
    </source>
</evidence>
<dbReference type="STRING" id="1230454.C461_08509"/>
<feature type="transmembrane region" description="Helical" evidence="2">
    <location>
        <begin position="12"/>
        <end position="28"/>
    </location>
</feature>
<feature type="compositionally biased region" description="Basic and acidic residues" evidence="1">
    <location>
        <begin position="378"/>
        <end position="388"/>
    </location>
</feature>
<proteinExistence type="predicted"/>
<keyword evidence="5" id="KW-1185">Reference proteome</keyword>
<dbReference type="Proteomes" id="UP000011575">
    <property type="component" value="Unassembled WGS sequence"/>
</dbReference>
<protein>
    <recommendedName>
        <fullName evidence="3">DUF58 domain-containing protein</fullName>
    </recommendedName>
</protein>
<feature type="region of interest" description="Disordered" evidence="1">
    <location>
        <begin position="343"/>
        <end position="388"/>
    </location>
</feature>
<dbReference type="InterPro" id="IPR002881">
    <property type="entry name" value="DUF58"/>
</dbReference>
<accession>M0PG37</accession>
<dbReference type="EMBL" id="AOJI01000022">
    <property type="protein sequence ID" value="EMA67755.1"/>
    <property type="molecule type" value="Genomic_DNA"/>
</dbReference>
<reference evidence="4 5" key="1">
    <citation type="journal article" date="2014" name="PLoS Genet.">
        <title>Phylogenetically driven sequencing of extremely halophilic archaea reveals strategies for static and dynamic osmo-response.</title>
        <authorList>
            <person name="Becker E.A."/>
            <person name="Seitzer P.M."/>
            <person name="Tritt A."/>
            <person name="Larsen D."/>
            <person name="Krusor M."/>
            <person name="Yao A.I."/>
            <person name="Wu D."/>
            <person name="Madern D."/>
            <person name="Eisen J.A."/>
            <person name="Darling A.E."/>
            <person name="Facciotti M.T."/>
        </authorList>
    </citation>
    <scope>NUCLEOTIDE SEQUENCE [LARGE SCALE GENOMIC DNA]</scope>
    <source>
        <strain evidence="4 5">JCM 13560</strain>
    </source>
</reference>
<feature type="compositionally biased region" description="Low complexity" evidence="1">
    <location>
        <begin position="361"/>
        <end position="370"/>
    </location>
</feature>
<comment type="caution">
    <text evidence="4">The sequence shown here is derived from an EMBL/GenBank/DDBJ whole genome shotgun (WGS) entry which is preliminary data.</text>
</comment>
<evidence type="ECO:0000313" key="5">
    <source>
        <dbReference type="Proteomes" id="UP000011575"/>
    </source>
</evidence>
<evidence type="ECO:0000256" key="2">
    <source>
        <dbReference type="SAM" id="Phobius"/>
    </source>
</evidence>